<keyword evidence="5" id="KW-0769">Symport</keyword>
<dbReference type="PANTHER" id="PTHR42865">
    <property type="entry name" value="PROTON/GLUTAMATE-ASPARTATE SYMPORTER"/>
    <property type="match status" value="1"/>
</dbReference>
<dbReference type="GO" id="GO:0005295">
    <property type="term" value="F:neutral L-amino acid:sodium symporter activity"/>
    <property type="evidence" value="ECO:0007669"/>
    <property type="project" value="TreeGrafter"/>
</dbReference>
<protein>
    <submittedName>
        <fullName evidence="10">Serine/threonine transporter SstT</fullName>
    </submittedName>
</protein>
<evidence type="ECO:0000256" key="4">
    <source>
        <dbReference type="ARBA" id="ARBA00022692"/>
    </source>
</evidence>
<dbReference type="FunFam" id="1.10.3860.10:FF:000003">
    <property type="entry name" value="Serine/threonine transporter sstT"/>
    <property type="match status" value="1"/>
</dbReference>
<evidence type="ECO:0000256" key="7">
    <source>
        <dbReference type="ARBA" id="ARBA00022989"/>
    </source>
</evidence>
<feature type="transmembrane region" description="Helical" evidence="9">
    <location>
        <begin position="138"/>
        <end position="158"/>
    </location>
</feature>
<keyword evidence="6" id="KW-0029">Amino-acid transport</keyword>
<sequence length="415" mass="44569">MKEIYIKWHKISLIKRIILGIFMGILLVLVAPEKASGIVILGDLFVGALKAIAPILVFFLVMVAVLQHKKGQKSNMKSIVVLYLLGTFLAAVVAVVGSFIFPVELILKATEGSIAPPENIYGVLKGLLMNLVDNPMNALLKGNYIGILFWSILFGGFLRDGKESTKQALIDISEVILKTVKTVIEFAPFGIMGLIFNSMKTSGITSLFAYGKLIILLLGCMTFVTFIVNPLIAWIMIRQNPFPLVFKCLKYSGVTAFFTRSSAANIPVNMNLCEELGLDKDMYSVSIPLGATINMAGAAITISVFTLSAAHTLGIEVDIFSAILLSVLSAISACGASGVAGGSLLLIPLACSLFGIPNDIAIQVVGVGFIIGVIQDSCETALNSSTDVLFTSIAEYANWRKEGKTIIFNKLESVK</sequence>
<dbReference type="NCBIfam" id="NF010151">
    <property type="entry name" value="PRK13628.1"/>
    <property type="match status" value="1"/>
</dbReference>
<dbReference type="Proteomes" id="UP000284676">
    <property type="component" value="Unassembled WGS sequence"/>
</dbReference>
<dbReference type="SUPFAM" id="SSF118215">
    <property type="entry name" value="Proton glutamate symport protein"/>
    <property type="match status" value="1"/>
</dbReference>
<comment type="caution">
    <text evidence="10">The sequence shown here is derived from an EMBL/GenBank/DDBJ whole genome shotgun (WGS) entry which is preliminary data.</text>
</comment>
<dbReference type="PANTHER" id="PTHR42865:SF8">
    <property type="entry name" value="SERINE_THREONINE TRANSPORTER SSTT"/>
    <property type="match status" value="1"/>
</dbReference>
<feature type="transmembrane region" description="Helical" evidence="9">
    <location>
        <begin position="346"/>
        <end position="374"/>
    </location>
</feature>
<proteinExistence type="inferred from homology"/>
<dbReference type="GO" id="GO:0015826">
    <property type="term" value="P:threonine transport"/>
    <property type="evidence" value="ECO:0007669"/>
    <property type="project" value="InterPro"/>
</dbReference>
<name>A0A414PSX0_FUSMR</name>
<feature type="transmembrane region" description="Helical" evidence="9">
    <location>
        <begin position="213"/>
        <end position="237"/>
    </location>
</feature>
<dbReference type="Gene3D" id="1.10.3860.10">
    <property type="entry name" value="Sodium:dicarboxylate symporter"/>
    <property type="match status" value="1"/>
</dbReference>
<keyword evidence="8 9" id="KW-0472">Membrane</keyword>
<dbReference type="HAMAP" id="MF_01582">
    <property type="entry name" value="Ser_Thr_transp_SstT"/>
    <property type="match status" value="1"/>
</dbReference>
<evidence type="ECO:0000256" key="3">
    <source>
        <dbReference type="ARBA" id="ARBA00022475"/>
    </source>
</evidence>
<gene>
    <name evidence="10" type="ORF">DW663_08005</name>
</gene>
<keyword evidence="7 9" id="KW-1133">Transmembrane helix</keyword>
<evidence type="ECO:0000256" key="5">
    <source>
        <dbReference type="ARBA" id="ARBA00022847"/>
    </source>
</evidence>
<accession>A0A414PSX0</accession>
<feature type="transmembrane region" description="Helical" evidence="9">
    <location>
        <begin position="44"/>
        <end position="66"/>
    </location>
</feature>
<feature type="transmembrane region" description="Helical" evidence="9">
    <location>
        <begin position="285"/>
        <end position="307"/>
    </location>
</feature>
<dbReference type="EMBL" id="QRHL01000013">
    <property type="protein sequence ID" value="RHF71643.1"/>
    <property type="molecule type" value="Genomic_DNA"/>
</dbReference>
<feature type="transmembrane region" description="Helical" evidence="9">
    <location>
        <begin position="319"/>
        <end position="340"/>
    </location>
</feature>
<dbReference type="InterPro" id="IPR036458">
    <property type="entry name" value="Na:dicarbo_symporter_sf"/>
</dbReference>
<evidence type="ECO:0000256" key="6">
    <source>
        <dbReference type="ARBA" id="ARBA00022970"/>
    </source>
</evidence>
<dbReference type="InterPro" id="IPR001991">
    <property type="entry name" value="Na-dicarboxylate_symporter"/>
</dbReference>
<keyword evidence="2" id="KW-0813">Transport</keyword>
<evidence type="ECO:0000313" key="11">
    <source>
        <dbReference type="Proteomes" id="UP000284676"/>
    </source>
</evidence>
<reference evidence="10 11" key="1">
    <citation type="submission" date="2018-08" db="EMBL/GenBank/DDBJ databases">
        <title>A genome reference for cultivated species of the human gut microbiota.</title>
        <authorList>
            <person name="Zou Y."/>
            <person name="Xue W."/>
            <person name="Luo G."/>
        </authorList>
    </citation>
    <scope>NUCLEOTIDE SEQUENCE [LARGE SCALE GENOMIC DNA]</scope>
    <source>
        <strain evidence="10 11">AM25-1</strain>
    </source>
</reference>
<evidence type="ECO:0000256" key="1">
    <source>
        <dbReference type="ARBA" id="ARBA00004141"/>
    </source>
</evidence>
<dbReference type="GO" id="GO:0005886">
    <property type="term" value="C:plasma membrane"/>
    <property type="evidence" value="ECO:0007669"/>
    <property type="project" value="TreeGrafter"/>
</dbReference>
<evidence type="ECO:0000256" key="8">
    <source>
        <dbReference type="ARBA" id="ARBA00023136"/>
    </source>
</evidence>
<dbReference type="GeneID" id="62762405"/>
<keyword evidence="3" id="KW-1003">Cell membrane</keyword>
<evidence type="ECO:0000256" key="2">
    <source>
        <dbReference type="ARBA" id="ARBA00022448"/>
    </source>
</evidence>
<dbReference type="PRINTS" id="PR00173">
    <property type="entry name" value="EDTRNSPORT"/>
</dbReference>
<keyword evidence="4 9" id="KW-0812">Transmembrane</keyword>
<feature type="transmembrane region" description="Helical" evidence="9">
    <location>
        <begin position="78"/>
        <end position="101"/>
    </location>
</feature>
<dbReference type="GO" id="GO:0032329">
    <property type="term" value="P:serine transport"/>
    <property type="evidence" value="ECO:0007669"/>
    <property type="project" value="InterPro"/>
</dbReference>
<comment type="subcellular location">
    <subcellularLocation>
        <location evidence="1">Membrane</location>
        <topology evidence="1">Multi-pass membrane protein</topology>
    </subcellularLocation>
</comment>
<dbReference type="Pfam" id="PF00375">
    <property type="entry name" value="SDF"/>
    <property type="match status" value="1"/>
</dbReference>
<dbReference type="InterPro" id="IPR023025">
    <property type="entry name" value="Ser_Thr_transp_SstT"/>
</dbReference>
<organism evidence="10 11">
    <name type="scientific">Fusobacterium mortiferum</name>
    <dbReference type="NCBI Taxonomy" id="850"/>
    <lineage>
        <taxon>Bacteria</taxon>
        <taxon>Fusobacteriati</taxon>
        <taxon>Fusobacteriota</taxon>
        <taxon>Fusobacteriia</taxon>
        <taxon>Fusobacteriales</taxon>
        <taxon>Fusobacteriaceae</taxon>
        <taxon>Fusobacterium</taxon>
    </lineage>
</organism>
<evidence type="ECO:0000313" key="10">
    <source>
        <dbReference type="EMBL" id="RHF71643.1"/>
    </source>
</evidence>
<dbReference type="AlphaFoldDB" id="A0A414PSX0"/>
<dbReference type="RefSeq" id="WP_005886237.1">
    <property type="nucleotide sequence ID" value="NZ_CABMMQ010000006.1"/>
</dbReference>
<evidence type="ECO:0000256" key="9">
    <source>
        <dbReference type="SAM" id="Phobius"/>
    </source>
</evidence>
<feature type="transmembrane region" description="Helical" evidence="9">
    <location>
        <begin position="12"/>
        <end position="32"/>
    </location>
</feature>